<evidence type="ECO:0000313" key="2">
    <source>
        <dbReference type="EMBL" id="PQM40632.1"/>
    </source>
</evidence>
<protein>
    <submittedName>
        <fullName evidence="2">Uncharacterized protein</fullName>
    </submittedName>
</protein>
<feature type="compositionally biased region" description="Polar residues" evidence="1">
    <location>
        <begin position="1"/>
        <end position="12"/>
    </location>
</feature>
<sequence length="96" mass="10438">MAETQQVIQPSGSREADHGVINDSSHIPDHQVASLSLETALVDPTTINDDVQILRDHTSNLLDPNNHSTDGQIFQTTSTDQTAISSGVYFRPSQSH</sequence>
<name>A0A314UVC9_PRUYE</name>
<dbReference type="Proteomes" id="UP000250321">
    <property type="component" value="Unassembled WGS sequence"/>
</dbReference>
<evidence type="ECO:0000256" key="1">
    <source>
        <dbReference type="SAM" id="MobiDB-lite"/>
    </source>
</evidence>
<reference evidence="2 3" key="1">
    <citation type="submission" date="2018-02" db="EMBL/GenBank/DDBJ databases">
        <title>Draft genome of wild Prunus yedoensis var. nudiflora.</title>
        <authorList>
            <person name="Baek S."/>
            <person name="Kim J.-H."/>
            <person name="Choi K."/>
            <person name="Kim G.-B."/>
            <person name="Cho A."/>
            <person name="Jang H."/>
            <person name="Shin C.-H."/>
            <person name="Yu H.-J."/>
            <person name="Mun J.-H."/>
        </authorList>
    </citation>
    <scope>NUCLEOTIDE SEQUENCE [LARGE SCALE GENOMIC DNA]</scope>
    <source>
        <strain evidence="3">cv. Jeju island</strain>
        <tissue evidence="2">Leaf</tissue>
    </source>
</reference>
<dbReference type="AlphaFoldDB" id="A0A314UVC9"/>
<feature type="region of interest" description="Disordered" evidence="1">
    <location>
        <begin position="1"/>
        <end position="26"/>
    </location>
</feature>
<gene>
    <name evidence="2" type="ORF">Pyn_32384</name>
</gene>
<accession>A0A314UVC9</accession>
<comment type="caution">
    <text evidence="2">The sequence shown here is derived from an EMBL/GenBank/DDBJ whole genome shotgun (WGS) entry which is preliminary data.</text>
</comment>
<proteinExistence type="predicted"/>
<keyword evidence="3" id="KW-1185">Reference proteome</keyword>
<organism evidence="2 3">
    <name type="scientific">Prunus yedoensis var. nudiflora</name>
    <dbReference type="NCBI Taxonomy" id="2094558"/>
    <lineage>
        <taxon>Eukaryota</taxon>
        <taxon>Viridiplantae</taxon>
        <taxon>Streptophyta</taxon>
        <taxon>Embryophyta</taxon>
        <taxon>Tracheophyta</taxon>
        <taxon>Spermatophyta</taxon>
        <taxon>Magnoliopsida</taxon>
        <taxon>eudicotyledons</taxon>
        <taxon>Gunneridae</taxon>
        <taxon>Pentapetalae</taxon>
        <taxon>rosids</taxon>
        <taxon>fabids</taxon>
        <taxon>Rosales</taxon>
        <taxon>Rosaceae</taxon>
        <taxon>Amygdaloideae</taxon>
        <taxon>Amygdaleae</taxon>
        <taxon>Prunus</taxon>
    </lineage>
</organism>
<dbReference type="EMBL" id="PJQY01003050">
    <property type="protein sequence ID" value="PQM40632.1"/>
    <property type="molecule type" value="Genomic_DNA"/>
</dbReference>
<evidence type="ECO:0000313" key="3">
    <source>
        <dbReference type="Proteomes" id="UP000250321"/>
    </source>
</evidence>